<keyword evidence="1" id="KW-0812">Transmembrane</keyword>
<keyword evidence="1" id="KW-1133">Transmembrane helix</keyword>
<keyword evidence="1" id="KW-0472">Membrane</keyword>
<protein>
    <submittedName>
        <fullName evidence="2">Uncharacterized protein</fullName>
    </submittedName>
</protein>
<proteinExistence type="predicted"/>
<evidence type="ECO:0000313" key="2">
    <source>
        <dbReference type="EMBL" id="AKK05963.1"/>
    </source>
</evidence>
<dbReference type="Proteomes" id="UP000035199">
    <property type="component" value="Chromosome"/>
</dbReference>
<gene>
    <name evidence="2" type="ORF">CMUST_08195</name>
</gene>
<dbReference type="AlphaFoldDB" id="A0A0G3H2B4"/>
<dbReference type="EMBL" id="CP011542">
    <property type="protein sequence ID" value="AKK05963.1"/>
    <property type="molecule type" value="Genomic_DNA"/>
</dbReference>
<dbReference type="STRING" id="571915.CMUST_08195"/>
<evidence type="ECO:0000256" key="1">
    <source>
        <dbReference type="SAM" id="Phobius"/>
    </source>
</evidence>
<accession>A0A0G3H2B4</accession>
<sequence length="50" mass="5624">MGKNKHNKHSGFNAIHIGAVAKLALAGFLWRISAVHTDVLRRDLRYTLKP</sequence>
<evidence type="ECO:0000313" key="3">
    <source>
        <dbReference type="Proteomes" id="UP000035199"/>
    </source>
</evidence>
<organism evidence="2 3">
    <name type="scientific">Corynebacterium mustelae</name>
    <dbReference type="NCBI Taxonomy" id="571915"/>
    <lineage>
        <taxon>Bacteria</taxon>
        <taxon>Bacillati</taxon>
        <taxon>Actinomycetota</taxon>
        <taxon>Actinomycetes</taxon>
        <taxon>Mycobacteriales</taxon>
        <taxon>Corynebacteriaceae</taxon>
        <taxon>Corynebacterium</taxon>
    </lineage>
</organism>
<reference evidence="2 3" key="1">
    <citation type="journal article" date="2015" name="Genome Announc.">
        <title>Complete Genome Sequence of the Type Strain Corynebacterium mustelae DSM 45274, Isolated from Various Tissues of a Male Ferret with Lethal Sepsis.</title>
        <authorList>
            <person name="Ruckert C."/>
            <person name="Eimer J."/>
            <person name="Winkler A."/>
            <person name="Tauch A."/>
        </authorList>
    </citation>
    <scope>NUCLEOTIDE SEQUENCE [LARGE SCALE GENOMIC DNA]</scope>
    <source>
        <strain evidence="2 3">DSM 45274</strain>
    </source>
</reference>
<dbReference type="PATRIC" id="fig|571915.4.peg.1742"/>
<feature type="transmembrane region" description="Helical" evidence="1">
    <location>
        <begin position="12"/>
        <end position="32"/>
    </location>
</feature>
<name>A0A0G3H2B4_9CORY</name>
<dbReference type="KEGG" id="cmv:CMUST_08195"/>
<keyword evidence="3" id="KW-1185">Reference proteome</keyword>
<reference evidence="3" key="2">
    <citation type="submission" date="2015-05" db="EMBL/GenBank/DDBJ databases">
        <title>Complete genome sequence of Corynebacterium mustelae DSM 45274, isolated from various tissues of a male ferret with lethal sepsis.</title>
        <authorList>
            <person name="Ruckert C."/>
            <person name="Albersmeier A."/>
            <person name="Winkler A."/>
            <person name="Tauch A."/>
        </authorList>
    </citation>
    <scope>NUCLEOTIDE SEQUENCE [LARGE SCALE GENOMIC DNA]</scope>
    <source>
        <strain evidence="3">DSM 45274</strain>
    </source>
</reference>